<proteinExistence type="predicted"/>
<sequence>MWSFALDGGPAPLDDVSPVDGRSPGSTADALEQRAAAEALSLSAKALRMTLQKIGGLLAAGSALAAKDWGVEARVRNGSGLQSSSMEEFMPSGKTTELRRRLRSSQSTTF</sequence>
<keyword evidence="3" id="KW-1185">Reference proteome</keyword>
<protein>
    <submittedName>
        <fullName evidence="2">PH domain-containing protein</fullName>
    </submittedName>
</protein>
<evidence type="ECO:0000313" key="2">
    <source>
        <dbReference type="EMBL" id="CAK9115549.1"/>
    </source>
</evidence>
<accession>A0ABP0STV6</accession>
<organism evidence="2 3">
    <name type="scientific">Durusdinium trenchii</name>
    <dbReference type="NCBI Taxonomy" id="1381693"/>
    <lineage>
        <taxon>Eukaryota</taxon>
        <taxon>Sar</taxon>
        <taxon>Alveolata</taxon>
        <taxon>Dinophyceae</taxon>
        <taxon>Suessiales</taxon>
        <taxon>Symbiodiniaceae</taxon>
        <taxon>Durusdinium</taxon>
    </lineage>
</organism>
<feature type="region of interest" description="Disordered" evidence="1">
    <location>
        <begin position="80"/>
        <end position="110"/>
    </location>
</feature>
<reference evidence="2 3" key="1">
    <citation type="submission" date="2024-02" db="EMBL/GenBank/DDBJ databases">
        <authorList>
            <person name="Chen Y."/>
            <person name="Shah S."/>
            <person name="Dougan E. K."/>
            <person name="Thang M."/>
            <person name="Chan C."/>
        </authorList>
    </citation>
    <scope>NUCLEOTIDE SEQUENCE [LARGE SCALE GENOMIC DNA]</scope>
</reference>
<name>A0ABP0STV6_9DINO</name>
<evidence type="ECO:0000313" key="3">
    <source>
        <dbReference type="Proteomes" id="UP001642464"/>
    </source>
</evidence>
<feature type="region of interest" description="Disordered" evidence="1">
    <location>
        <begin position="1"/>
        <end position="29"/>
    </location>
</feature>
<comment type="caution">
    <text evidence="2">The sequence shown here is derived from an EMBL/GenBank/DDBJ whole genome shotgun (WGS) entry which is preliminary data.</text>
</comment>
<dbReference type="EMBL" id="CAXAMM010044650">
    <property type="protein sequence ID" value="CAK9115549.1"/>
    <property type="molecule type" value="Genomic_DNA"/>
</dbReference>
<gene>
    <name evidence="2" type="ORF">SCF082_LOCUS53475</name>
</gene>
<evidence type="ECO:0000256" key="1">
    <source>
        <dbReference type="SAM" id="MobiDB-lite"/>
    </source>
</evidence>
<dbReference type="Proteomes" id="UP001642464">
    <property type="component" value="Unassembled WGS sequence"/>
</dbReference>